<gene>
    <name evidence="4" type="ORF">ABID46_000135</name>
</gene>
<dbReference type="Pfam" id="PF18962">
    <property type="entry name" value="Por_Secre_tail"/>
    <property type="match status" value="1"/>
</dbReference>
<dbReference type="NCBIfam" id="TIGR04183">
    <property type="entry name" value="Por_Secre_tail"/>
    <property type="match status" value="1"/>
</dbReference>
<feature type="chain" id="PRO_5047301108" description="Secretion system C-terminal sorting domain-containing protein" evidence="2">
    <location>
        <begin position="19"/>
        <end position="537"/>
    </location>
</feature>
<protein>
    <recommendedName>
        <fullName evidence="3">Secretion system C-terminal sorting domain-containing protein</fullName>
    </recommendedName>
</protein>
<organism evidence="4 5">
    <name type="scientific">Moheibacter stercoris</name>
    <dbReference type="NCBI Taxonomy" id="1628251"/>
    <lineage>
        <taxon>Bacteria</taxon>
        <taxon>Pseudomonadati</taxon>
        <taxon>Bacteroidota</taxon>
        <taxon>Flavobacteriia</taxon>
        <taxon>Flavobacteriales</taxon>
        <taxon>Weeksellaceae</taxon>
        <taxon>Moheibacter</taxon>
    </lineage>
</organism>
<evidence type="ECO:0000256" key="2">
    <source>
        <dbReference type="SAM" id="SignalP"/>
    </source>
</evidence>
<proteinExistence type="predicted"/>
<comment type="caution">
    <text evidence="4">The sequence shown here is derived from an EMBL/GenBank/DDBJ whole genome shotgun (WGS) entry which is preliminary data.</text>
</comment>
<dbReference type="RefSeq" id="WP_354505686.1">
    <property type="nucleotide sequence ID" value="NZ_JBEPMO010000001.1"/>
</dbReference>
<dbReference type="InterPro" id="IPR026444">
    <property type="entry name" value="Secre_tail"/>
</dbReference>
<evidence type="ECO:0000256" key="1">
    <source>
        <dbReference type="ARBA" id="ARBA00022729"/>
    </source>
</evidence>
<evidence type="ECO:0000313" key="5">
    <source>
        <dbReference type="Proteomes" id="UP001549146"/>
    </source>
</evidence>
<feature type="signal peptide" evidence="2">
    <location>
        <begin position="1"/>
        <end position="18"/>
    </location>
</feature>
<evidence type="ECO:0000313" key="4">
    <source>
        <dbReference type="EMBL" id="MET3730583.1"/>
    </source>
</evidence>
<sequence length="537" mass="58673">MKKNLLLGILLISTLGLAQWTTDYDVNTLVADATTGDIQSIGTHDGKTYVVFWDESAGYKLRAQLLDADGVQQWGSNGILVNAIADNSTWTATRSLTVDEEGNLIVGFTATGDGNGYVNKISPTGEQLFGENGIALPDAWDLKVSANFIGGATVGWTENGVGKLTVFDSDGSSAFPEPITLNSPNSSRPFTGIGEIANLSDGNFVVVFHTKPTGWSIESIPYAQKYSMDGVAMWEEPIQVSTQTLASNRKYPIHAENDITYFGYYGSTGWRFDSFIQRINAGGTLPWGADGADFSTNEAYLEMETSFVMNENTDEIWVASNLCNSNQSQYGIYVQKFNKETGERILGDDALEIFPVDTENSVHVGSIQLAEDKPIFLFSNDISNGVNPIQLGVVTLNTDGTPANDDLFQMIATSEGNKGRFDFTTNADGQSVAIWTEIRNGTSKAYAQNIEIEIDIVGTEDLQTTKMRIYPNPVQDVLTIDSKATIQKIEVYDVSGRLVSTKTNSKFIQLNHLPKGNYIVKTTTNKGEVQARKFIKN</sequence>
<evidence type="ECO:0000259" key="3">
    <source>
        <dbReference type="Pfam" id="PF18962"/>
    </source>
</evidence>
<dbReference type="EMBL" id="JBEPMO010000001">
    <property type="protein sequence ID" value="MET3730583.1"/>
    <property type="molecule type" value="Genomic_DNA"/>
</dbReference>
<keyword evidence="1 2" id="KW-0732">Signal</keyword>
<keyword evidence="5" id="KW-1185">Reference proteome</keyword>
<feature type="domain" description="Secretion system C-terminal sorting" evidence="3">
    <location>
        <begin position="469"/>
        <end position="535"/>
    </location>
</feature>
<accession>A0ABV2LPT4</accession>
<reference evidence="4 5" key="1">
    <citation type="submission" date="2024-06" db="EMBL/GenBank/DDBJ databases">
        <title>Genomic Encyclopedia of Type Strains, Phase IV (KMG-IV): sequencing the most valuable type-strain genomes for metagenomic binning, comparative biology and taxonomic classification.</title>
        <authorList>
            <person name="Goeker M."/>
        </authorList>
    </citation>
    <scope>NUCLEOTIDE SEQUENCE [LARGE SCALE GENOMIC DNA]</scope>
    <source>
        <strain evidence="4 5">DSM 29388</strain>
    </source>
</reference>
<name>A0ABV2LPT4_9FLAO</name>
<dbReference type="Proteomes" id="UP001549146">
    <property type="component" value="Unassembled WGS sequence"/>
</dbReference>